<reference evidence="1 2" key="1">
    <citation type="submission" date="2019-03" db="EMBL/GenBank/DDBJ databases">
        <title>Genomic Encyclopedia of Type Strains, Phase IV (KMG-IV): sequencing the most valuable type-strain genomes for metagenomic binning, comparative biology and taxonomic classification.</title>
        <authorList>
            <person name="Goeker M."/>
        </authorList>
    </citation>
    <scope>NUCLEOTIDE SEQUENCE [LARGE SCALE GENOMIC DNA]</scope>
    <source>
        <strain evidence="1 2">DSM 12121</strain>
    </source>
</reference>
<accession>A0A4R6DVG4</accession>
<dbReference type="EMBL" id="SNVV01000012">
    <property type="protein sequence ID" value="TDN49153.1"/>
    <property type="molecule type" value="Genomic_DNA"/>
</dbReference>
<name>A0A4R6DVG4_9RHOO</name>
<evidence type="ECO:0000313" key="1">
    <source>
        <dbReference type="EMBL" id="TDN49153.1"/>
    </source>
</evidence>
<comment type="caution">
    <text evidence="1">The sequence shown here is derived from an EMBL/GenBank/DDBJ whole genome shotgun (WGS) entry which is preliminary data.</text>
</comment>
<dbReference type="AlphaFoldDB" id="A0A4R6DVG4"/>
<dbReference type="Proteomes" id="UP000295129">
    <property type="component" value="Unassembled WGS sequence"/>
</dbReference>
<sequence length="152" mass="16664">MSTYSANRAIPQPIHPKPRTRRQLVSNALRQTTRLGESNMFAGWHAGVEIGQALGVATLARNLIDGEDIGFMLSDVLCDILGLHPGIGSEEENARRALFCGICLEYGKVVRWAYERKVFGFDCEDASAVMRNATQRAATIAANVLQECRQAA</sequence>
<protein>
    <submittedName>
        <fullName evidence="1">Uncharacterized protein</fullName>
    </submittedName>
</protein>
<keyword evidence="2" id="KW-1185">Reference proteome</keyword>
<gene>
    <name evidence="1" type="ORF">C7389_1124</name>
</gene>
<organism evidence="1 2">
    <name type="scientific">Azoarcus indigens</name>
    <dbReference type="NCBI Taxonomy" id="29545"/>
    <lineage>
        <taxon>Bacteria</taxon>
        <taxon>Pseudomonadati</taxon>
        <taxon>Pseudomonadota</taxon>
        <taxon>Betaproteobacteria</taxon>
        <taxon>Rhodocyclales</taxon>
        <taxon>Zoogloeaceae</taxon>
        <taxon>Azoarcus</taxon>
    </lineage>
</organism>
<proteinExistence type="predicted"/>
<evidence type="ECO:0000313" key="2">
    <source>
        <dbReference type="Proteomes" id="UP000295129"/>
    </source>
</evidence>